<dbReference type="Proteomes" id="UP000297527">
    <property type="component" value="Unassembled WGS sequence"/>
</dbReference>
<evidence type="ECO:0000313" key="1">
    <source>
        <dbReference type="EMBL" id="TGO48525.1"/>
    </source>
</evidence>
<sequence length="80" mass="8654">MPTTLSTPSSLSSLGRNKGVKLLTPNLENQMFKFKAEAKPTMAALHHEPSASQASSHKSLMSNTTITYDTACDETIAERT</sequence>
<accession>A0A4Z1HIA7</accession>
<comment type="caution">
    <text evidence="1">The sequence shown here is derived from an EMBL/GenBank/DDBJ whole genome shotgun (WGS) entry which is preliminary data.</text>
</comment>
<proteinExistence type="predicted"/>
<organism evidence="1 2">
    <name type="scientific">Botryotinia convoluta</name>
    <dbReference type="NCBI Taxonomy" id="54673"/>
    <lineage>
        <taxon>Eukaryota</taxon>
        <taxon>Fungi</taxon>
        <taxon>Dikarya</taxon>
        <taxon>Ascomycota</taxon>
        <taxon>Pezizomycotina</taxon>
        <taxon>Leotiomycetes</taxon>
        <taxon>Helotiales</taxon>
        <taxon>Sclerotiniaceae</taxon>
        <taxon>Botryotinia</taxon>
    </lineage>
</organism>
<keyword evidence="2" id="KW-1185">Reference proteome</keyword>
<dbReference type="EMBL" id="PQXN01000237">
    <property type="protein sequence ID" value="TGO48525.1"/>
    <property type="molecule type" value="Genomic_DNA"/>
</dbReference>
<gene>
    <name evidence="1" type="ORF">BCON_0238g00160</name>
</gene>
<dbReference type="AlphaFoldDB" id="A0A4Z1HIA7"/>
<reference evidence="1 2" key="1">
    <citation type="submission" date="2017-12" db="EMBL/GenBank/DDBJ databases">
        <title>Comparative genomics of Botrytis spp.</title>
        <authorList>
            <person name="Valero-Jimenez C.A."/>
            <person name="Tapia P."/>
            <person name="Veloso J."/>
            <person name="Silva-Moreno E."/>
            <person name="Staats M."/>
            <person name="Valdes J.H."/>
            <person name="Van Kan J.A.L."/>
        </authorList>
    </citation>
    <scope>NUCLEOTIDE SEQUENCE [LARGE SCALE GENOMIC DNA]</scope>
    <source>
        <strain evidence="1 2">MUCL11595</strain>
    </source>
</reference>
<name>A0A4Z1HIA7_9HELO</name>
<evidence type="ECO:0000313" key="2">
    <source>
        <dbReference type="Proteomes" id="UP000297527"/>
    </source>
</evidence>
<protein>
    <submittedName>
        <fullName evidence="1">Uncharacterized protein</fullName>
    </submittedName>
</protein>